<evidence type="ECO:0000256" key="8">
    <source>
        <dbReference type="SAM" id="SignalP"/>
    </source>
</evidence>
<dbReference type="InterPro" id="IPR051256">
    <property type="entry name" value="Dictomallein"/>
</dbReference>
<evidence type="ECO:0000256" key="3">
    <source>
        <dbReference type="ARBA" id="ARBA00022723"/>
    </source>
</evidence>
<dbReference type="STRING" id="1047168.A0A0F4GG74"/>
<feature type="compositionally biased region" description="Polar residues" evidence="7">
    <location>
        <begin position="96"/>
        <end position="170"/>
    </location>
</feature>
<evidence type="ECO:0000256" key="5">
    <source>
        <dbReference type="ARBA" id="ARBA00022833"/>
    </source>
</evidence>
<dbReference type="EMBL" id="LAFY01000622">
    <property type="protein sequence ID" value="KJX96416.1"/>
    <property type="molecule type" value="Genomic_DNA"/>
</dbReference>
<dbReference type="GO" id="GO:0046872">
    <property type="term" value="F:metal ion binding"/>
    <property type="evidence" value="ECO:0007669"/>
    <property type="project" value="UniProtKB-KW"/>
</dbReference>
<comment type="caution">
    <text evidence="10">The sequence shown here is derived from an EMBL/GenBank/DDBJ whole genome shotgun (WGS) entry which is preliminary data.</text>
</comment>
<feature type="region of interest" description="Disordered" evidence="7">
    <location>
        <begin position="340"/>
        <end position="434"/>
    </location>
</feature>
<comment type="cofactor">
    <cofactor evidence="1">
        <name>Zn(2+)</name>
        <dbReference type="ChEBI" id="CHEBI:29105"/>
    </cofactor>
</comment>
<evidence type="ECO:0000313" key="10">
    <source>
        <dbReference type="EMBL" id="KJX96416.1"/>
    </source>
</evidence>
<keyword evidence="3" id="KW-0479">Metal-binding</keyword>
<keyword evidence="5" id="KW-0862">Zinc</keyword>
<evidence type="ECO:0000259" key="9">
    <source>
        <dbReference type="PROSITE" id="PS51694"/>
    </source>
</evidence>
<dbReference type="OrthoDB" id="19788at2759"/>
<evidence type="ECO:0000256" key="1">
    <source>
        <dbReference type="ARBA" id="ARBA00001947"/>
    </source>
</evidence>
<evidence type="ECO:0000256" key="2">
    <source>
        <dbReference type="ARBA" id="ARBA00022670"/>
    </source>
</evidence>
<keyword evidence="11" id="KW-1185">Reference proteome</keyword>
<keyword evidence="8" id="KW-0732">Signal</keyword>
<proteinExistence type="predicted"/>
<keyword evidence="6" id="KW-0482">Metalloprotease</keyword>
<feature type="compositionally biased region" description="Low complexity" evidence="7">
    <location>
        <begin position="340"/>
        <end position="359"/>
    </location>
</feature>
<dbReference type="InterPro" id="IPR019503">
    <property type="entry name" value="Peptidase_M66_dom"/>
</dbReference>
<keyword evidence="2" id="KW-0645">Protease</keyword>
<gene>
    <name evidence="10" type="ORF">TI39_contig630g00010</name>
</gene>
<evidence type="ECO:0000313" key="11">
    <source>
        <dbReference type="Proteomes" id="UP000033647"/>
    </source>
</evidence>
<feature type="domain" description="Peptidase M66" evidence="9">
    <location>
        <begin position="570"/>
        <end position="832"/>
    </location>
</feature>
<dbReference type="AlphaFoldDB" id="A0A0F4GG74"/>
<feature type="region of interest" description="Disordered" evidence="7">
    <location>
        <begin position="90"/>
        <end position="180"/>
    </location>
</feature>
<evidence type="ECO:0000256" key="4">
    <source>
        <dbReference type="ARBA" id="ARBA00022801"/>
    </source>
</evidence>
<accession>A0A0F4GG74</accession>
<feature type="chain" id="PRO_5002468668" description="Peptidase M66 domain-containing protein" evidence="8">
    <location>
        <begin position="17"/>
        <end position="1034"/>
    </location>
</feature>
<organism evidence="10 11">
    <name type="scientific">Zymoseptoria brevis</name>
    <dbReference type="NCBI Taxonomy" id="1047168"/>
    <lineage>
        <taxon>Eukaryota</taxon>
        <taxon>Fungi</taxon>
        <taxon>Dikarya</taxon>
        <taxon>Ascomycota</taxon>
        <taxon>Pezizomycotina</taxon>
        <taxon>Dothideomycetes</taxon>
        <taxon>Dothideomycetidae</taxon>
        <taxon>Mycosphaerellales</taxon>
        <taxon>Mycosphaerellaceae</taxon>
        <taxon>Zymoseptoria</taxon>
    </lineage>
</organism>
<name>A0A0F4GG74_9PEZI</name>
<feature type="compositionally biased region" description="Low complexity" evidence="7">
    <location>
        <begin position="367"/>
        <end position="434"/>
    </location>
</feature>
<dbReference type="GO" id="GO:0006508">
    <property type="term" value="P:proteolysis"/>
    <property type="evidence" value="ECO:0007669"/>
    <property type="project" value="UniProtKB-KW"/>
</dbReference>
<feature type="region of interest" description="Disordered" evidence="7">
    <location>
        <begin position="243"/>
        <end position="312"/>
    </location>
</feature>
<reference evidence="10 11" key="1">
    <citation type="submission" date="2015-03" db="EMBL/GenBank/DDBJ databases">
        <title>RNA-seq based gene annotation and comparative genomics of four Zymoseptoria species reveal species-specific pathogenicity related genes and transposable element activity.</title>
        <authorList>
            <person name="Grandaubert J."/>
            <person name="Bhattacharyya A."/>
            <person name="Stukenbrock E.H."/>
        </authorList>
    </citation>
    <scope>NUCLEOTIDE SEQUENCE [LARGE SCALE GENOMIC DNA]</scope>
    <source>
        <strain evidence="10 11">Zb18110</strain>
    </source>
</reference>
<dbReference type="Pfam" id="PF10462">
    <property type="entry name" value="Peptidase_M66"/>
    <property type="match status" value="1"/>
</dbReference>
<dbReference type="PANTHER" id="PTHR39540:SF1">
    <property type="entry name" value="DICTOMALLEIN-1-RELATED"/>
    <property type="match status" value="1"/>
</dbReference>
<protein>
    <recommendedName>
        <fullName evidence="9">Peptidase M66 domain-containing protein</fullName>
    </recommendedName>
</protein>
<dbReference type="PROSITE" id="PS51694">
    <property type="entry name" value="PEPTIDASE_M66"/>
    <property type="match status" value="1"/>
</dbReference>
<keyword evidence="4" id="KW-0378">Hydrolase</keyword>
<feature type="signal peptide" evidence="8">
    <location>
        <begin position="1"/>
        <end position="16"/>
    </location>
</feature>
<dbReference type="GO" id="GO:0004222">
    <property type="term" value="F:metalloendopeptidase activity"/>
    <property type="evidence" value="ECO:0007669"/>
    <property type="project" value="InterPro"/>
</dbReference>
<dbReference type="Proteomes" id="UP000033647">
    <property type="component" value="Unassembled WGS sequence"/>
</dbReference>
<dbReference type="PANTHER" id="PTHR39540">
    <property type="match status" value="1"/>
</dbReference>
<evidence type="ECO:0000256" key="7">
    <source>
        <dbReference type="SAM" id="MobiDB-lite"/>
    </source>
</evidence>
<evidence type="ECO:0000256" key="6">
    <source>
        <dbReference type="ARBA" id="ARBA00023049"/>
    </source>
</evidence>
<sequence>MLSFYLVLGCLSGALAKPLQQPSLVPEEEPQDLQERDDDCEDFFITSVHYDPAISVAETTTIANPNDLEPGTIIIVKPTVLDTLECGPYPTGGMPSRTNVDLSPTAQPGSYQYGINQPGNTKTGNAQYGNTQPGNTKPGNAQYGNIQPGNTQPGNTQPGNTQLGNYQPATGTPFEPELDEPEIIDSPQSIFQPGPGSVAICPGYFEPEDPVLESPGLPTNYLPGLGNATLEVPSLTGTTSTKITILPTTTPATGDDADPASLTATSSAITSSTAESSSISGVSSSPNDATTGVTDSATSSSDGGTTTDSTDTTTSLFSFDSTDAADPATLTAIDSSSVSNFASTTSTSGVSTDGSSTSTLESASDMSSDGLSTTTLVSTSSEQSSSSLSIETTSSVSGSTASAQSTTLTTATTTETISTSSGSTSTTSSSGTPSPTILVATMEFAQTHVTGVNGTSWTLGSNTYNLHLVGSRSALAIVRFPSNMARPQARMMRRQADMAITAPVVEAIRGGISLGTVELATPSSLPGSEADGAAYATDAWSADLPAAWIVPGTSFVVKATGYDASQTFTPAIGADIDMQLTILPVYLFGANEANTQPLSVTGTPNDAVRRELLAKWPLANLNIKQHPAGYVSWANLVIPPRKGLAAYVMTKGDQQKGTFDMLYATLPMIQNYMLANGEYGLAGQYFSPLLAIDSAGKYRGQDGGLGGGGPAGAGGFDYTGIFFHEQGHAFDLSHAGDEYNSGTFPYPAGSLEGSAWGYDAGRRQFLSPLVPSTARSFTNCAANHRLDQAGRCYKQDPMQSGSGDQDPSYRFAELADFNVARIQRWFEGVTITSSSGQNQIRGGKIFSSPDGLTRWDSIARARVPIPADNTPELGISGINGNLPIQRNVAVHALAFTISNAGTPGVTYLYEPLSFVGNLIRLFDPTNAQDLADINISGDGKYRWYCENSGCDYTIRVTYADGSVVHRVVQRAFRPFYTHSAVPPRDTTTNPVDGSSFRSFAMNVPGDQAISKVELLDTPNVSTGMAADPEVLASR</sequence>